<dbReference type="InterPro" id="IPR003594">
    <property type="entry name" value="HATPase_dom"/>
</dbReference>
<dbReference type="Pfam" id="PF02518">
    <property type="entry name" value="HATPase_c"/>
    <property type="match status" value="1"/>
</dbReference>
<comment type="caution">
    <text evidence="9">The sequence shown here is derived from an EMBL/GenBank/DDBJ whole genome shotgun (WGS) entry which is preliminary data.</text>
</comment>
<evidence type="ECO:0000256" key="2">
    <source>
        <dbReference type="ARBA" id="ARBA00022475"/>
    </source>
</evidence>
<evidence type="ECO:0000256" key="7">
    <source>
        <dbReference type="SAM" id="Phobius"/>
    </source>
</evidence>
<keyword evidence="4" id="KW-0808">Transferase</keyword>
<gene>
    <name evidence="9" type="ORF">H8B09_00090</name>
</gene>
<feature type="transmembrane region" description="Helical" evidence="7">
    <location>
        <begin position="284"/>
        <end position="306"/>
    </location>
</feature>
<dbReference type="Gene3D" id="3.30.565.10">
    <property type="entry name" value="Histidine kinase-like ATPase, C-terminal domain"/>
    <property type="match status" value="1"/>
</dbReference>
<protein>
    <submittedName>
        <fullName evidence="9">Sensor histidine kinase</fullName>
    </submittedName>
</protein>
<keyword evidence="6 7" id="KW-0472">Membrane</keyword>
<dbReference type="CDD" id="cd06225">
    <property type="entry name" value="HAMP"/>
    <property type="match status" value="1"/>
</dbReference>
<keyword evidence="5 9" id="KW-0418">Kinase</keyword>
<name>A0ABR8MM86_9BACL</name>
<dbReference type="PANTHER" id="PTHR34220:SF7">
    <property type="entry name" value="SENSOR HISTIDINE KINASE YPDA"/>
    <property type="match status" value="1"/>
</dbReference>
<proteinExistence type="predicted"/>
<keyword evidence="7" id="KW-0812">Transmembrane</keyword>
<dbReference type="Pfam" id="PF06580">
    <property type="entry name" value="His_kinase"/>
    <property type="match status" value="1"/>
</dbReference>
<evidence type="ECO:0000313" key="9">
    <source>
        <dbReference type="EMBL" id="MBD3917135.1"/>
    </source>
</evidence>
<sequence>MVFVQSLKVKLLLSFVAVIVPLVLFMIVNTLYAKEVVRDKVSETYRNTLDIFVKQTDNNLSATSEYLMKMAILDSDVGLLSSYPYATDNYVLTKVRIYNKLIRDVGIYNMIDTIFLYSNSDVIIGTKNNNYEMMKQLLRDHVPDIIENDTNNQGLDSWQVTSDENMPSKNMLMKTIHVTDDIYVGAIILVQDIADMLDKQWSEGAIADSGLYLTQQNQIVNTLAGGDGPVQLDGINIGNEQAYVTMKGSESSDSYLVMYKGSQTANIAYSIMLPEKSMLQGLPFFQMVVFLLPIGIFILLMLYLIFVQRIMFKPLGELILGMKKISLGMLDVRLQSDKTVEFVFLANTFNTMAEQIKTLKIGMYEEQLRVKQGELKQLQAQINPHFYMNSLNIIYNFAALKDHESVKKMSLHLADYFRFIMRANRDTITLDEELRHIDNYITIQELRFPNKLVVTYDIPEPLKNFPIPALTVQPFVENSIIHGFKNRKQLFVIHISVQQDIQEGGGFLLTIADNGVGFPPDVLEQLREGKPLAEGESSRLGIMNVAHRLSLHYGEGASIRFANGEEGTGTVITIKFPSVTERKASAG</sequence>
<keyword evidence="10" id="KW-1185">Reference proteome</keyword>
<evidence type="ECO:0000256" key="5">
    <source>
        <dbReference type="ARBA" id="ARBA00022777"/>
    </source>
</evidence>
<evidence type="ECO:0000259" key="8">
    <source>
        <dbReference type="PROSITE" id="PS50885"/>
    </source>
</evidence>
<dbReference type="PROSITE" id="PS50885">
    <property type="entry name" value="HAMP"/>
    <property type="match status" value="1"/>
</dbReference>
<dbReference type="EMBL" id="JACXZA010000001">
    <property type="protein sequence ID" value="MBD3917135.1"/>
    <property type="molecule type" value="Genomic_DNA"/>
</dbReference>
<dbReference type="RefSeq" id="WP_191201474.1">
    <property type="nucleotide sequence ID" value="NZ_JACXZA010000001.1"/>
</dbReference>
<dbReference type="InterPro" id="IPR050640">
    <property type="entry name" value="Bact_2-comp_sensor_kinase"/>
</dbReference>
<dbReference type="InterPro" id="IPR003660">
    <property type="entry name" value="HAMP_dom"/>
</dbReference>
<dbReference type="PANTHER" id="PTHR34220">
    <property type="entry name" value="SENSOR HISTIDINE KINASE YPDA"/>
    <property type="match status" value="1"/>
</dbReference>
<dbReference type="InterPro" id="IPR010559">
    <property type="entry name" value="Sig_transdc_His_kin_internal"/>
</dbReference>
<dbReference type="Pfam" id="PF00672">
    <property type="entry name" value="HAMP"/>
    <property type="match status" value="1"/>
</dbReference>
<evidence type="ECO:0000256" key="4">
    <source>
        <dbReference type="ARBA" id="ARBA00022679"/>
    </source>
</evidence>
<accession>A0ABR8MM86</accession>
<keyword evidence="3" id="KW-0597">Phosphoprotein</keyword>
<evidence type="ECO:0000256" key="3">
    <source>
        <dbReference type="ARBA" id="ARBA00022553"/>
    </source>
</evidence>
<dbReference type="GO" id="GO:0016301">
    <property type="term" value="F:kinase activity"/>
    <property type="evidence" value="ECO:0007669"/>
    <property type="project" value="UniProtKB-KW"/>
</dbReference>
<reference evidence="9 10" key="1">
    <citation type="submission" date="2020-09" db="EMBL/GenBank/DDBJ databases">
        <title>Paenibacillus sp. strain PR3 16S rRNA gene Genome sequencing and assembly.</title>
        <authorList>
            <person name="Kim J."/>
        </authorList>
    </citation>
    <scope>NUCLEOTIDE SEQUENCE [LARGE SCALE GENOMIC DNA]</scope>
    <source>
        <strain evidence="9 10">PR3</strain>
    </source>
</reference>
<dbReference type="Proteomes" id="UP000609346">
    <property type="component" value="Unassembled WGS sequence"/>
</dbReference>
<evidence type="ECO:0000313" key="10">
    <source>
        <dbReference type="Proteomes" id="UP000609346"/>
    </source>
</evidence>
<evidence type="ECO:0000256" key="6">
    <source>
        <dbReference type="ARBA" id="ARBA00023136"/>
    </source>
</evidence>
<evidence type="ECO:0000256" key="1">
    <source>
        <dbReference type="ARBA" id="ARBA00004651"/>
    </source>
</evidence>
<keyword evidence="7" id="KW-1133">Transmembrane helix</keyword>
<feature type="domain" description="HAMP" evidence="8">
    <location>
        <begin position="309"/>
        <end position="361"/>
    </location>
</feature>
<dbReference type="InterPro" id="IPR036890">
    <property type="entry name" value="HATPase_C_sf"/>
</dbReference>
<keyword evidence="2" id="KW-1003">Cell membrane</keyword>
<organism evidence="9 10">
    <name type="scientific">Paenibacillus terricola</name>
    <dbReference type="NCBI Taxonomy" id="2763503"/>
    <lineage>
        <taxon>Bacteria</taxon>
        <taxon>Bacillati</taxon>
        <taxon>Bacillota</taxon>
        <taxon>Bacilli</taxon>
        <taxon>Bacillales</taxon>
        <taxon>Paenibacillaceae</taxon>
        <taxon>Paenibacillus</taxon>
    </lineage>
</organism>
<dbReference type="SUPFAM" id="SSF55874">
    <property type="entry name" value="ATPase domain of HSP90 chaperone/DNA topoisomerase II/histidine kinase"/>
    <property type="match status" value="1"/>
</dbReference>
<dbReference type="Gene3D" id="6.10.340.10">
    <property type="match status" value="1"/>
</dbReference>
<comment type="subcellular location">
    <subcellularLocation>
        <location evidence="1">Cell membrane</location>
        <topology evidence="1">Multi-pass membrane protein</topology>
    </subcellularLocation>
</comment>